<dbReference type="RefSeq" id="WP_377567156.1">
    <property type="nucleotide sequence ID" value="NZ_JBHTMP010000004.1"/>
</dbReference>
<dbReference type="Proteomes" id="UP001597260">
    <property type="component" value="Unassembled WGS sequence"/>
</dbReference>
<reference evidence="2" key="1">
    <citation type="journal article" date="2019" name="Int. J. Syst. Evol. Microbiol.">
        <title>The Global Catalogue of Microorganisms (GCM) 10K type strain sequencing project: providing services to taxonomists for standard genome sequencing and annotation.</title>
        <authorList>
            <consortium name="The Broad Institute Genomics Platform"/>
            <consortium name="The Broad Institute Genome Sequencing Center for Infectious Disease"/>
            <person name="Wu L."/>
            <person name="Ma J."/>
        </authorList>
    </citation>
    <scope>NUCLEOTIDE SEQUENCE [LARGE SCALE GENOMIC DNA]</scope>
    <source>
        <strain evidence="2">JCM 31037</strain>
    </source>
</reference>
<evidence type="ECO:0000313" key="2">
    <source>
        <dbReference type="Proteomes" id="UP001597260"/>
    </source>
</evidence>
<dbReference type="EMBL" id="JBHTMP010000004">
    <property type="protein sequence ID" value="MFD1320299.1"/>
    <property type="molecule type" value="Genomic_DNA"/>
</dbReference>
<keyword evidence="2" id="KW-1185">Reference proteome</keyword>
<dbReference type="Pfam" id="PF12487">
    <property type="entry name" value="DUF3703"/>
    <property type="match status" value="1"/>
</dbReference>
<protein>
    <submittedName>
        <fullName evidence="1">DUF3703 domain-containing protein</fullName>
    </submittedName>
</protein>
<evidence type="ECO:0000313" key="1">
    <source>
        <dbReference type="EMBL" id="MFD1320299.1"/>
    </source>
</evidence>
<sequence length="120" mass="12817">MIFRRMPVAVRAAFDTEMHDARTATDPAAAWRAAERAHILSQPWPWPHTVVHGAMLRRALGERDVGEAIGQVIRLALAGPGSATGRYPTGNTGRASVSLTRPMPVPDDLAAVLATAQMGP</sequence>
<accession>A0ABW3Y7U4</accession>
<name>A0ABW3Y7U4_9ACTN</name>
<proteinExistence type="predicted"/>
<organism evidence="1 2">
    <name type="scientific">Micromonospora sonneratiae</name>
    <dbReference type="NCBI Taxonomy" id="1184706"/>
    <lineage>
        <taxon>Bacteria</taxon>
        <taxon>Bacillati</taxon>
        <taxon>Actinomycetota</taxon>
        <taxon>Actinomycetes</taxon>
        <taxon>Micromonosporales</taxon>
        <taxon>Micromonosporaceae</taxon>
        <taxon>Micromonospora</taxon>
    </lineage>
</organism>
<gene>
    <name evidence="1" type="ORF">ACFQ4H_04250</name>
</gene>
<dbReference type="InterPro" id="IPR022172">
    <property type="entry name" value="DUF3703"/>
</dbReference>
<comment type="caution">
    <text evidence="1">The sequence shown here is derived from an EMBL/GenBank/DDBJ whole genome shotgun (WGS) entry which is preliminary data.</text>
</comment>